<name>A0AAX0LCL3_9BACT</name>
<reference evidence="6 7" key="1">
    <citation type="submission" date="2016-08" db="EMBL/GenBank/DDBJ databases">
        <title>Campylobacter species from sea mammals.</title>
        <authorList>
            <person name="Gilbert M.J."/>
            <person name="Byrne B.A."/>
            <person name="Zomer A.L."/>
            <person name="Wagenaar J.A."/>
        </authorList>
    </citation>
    <scope>NUCLEOTIDE SEQUENCE [LARGE SCALE GENOMIC DNA]</scope>
    <source>
        <strain evidence="6 7">1105248</strain>
    </source>
</reference>
<comment type="pathway">
    <text evidence="5">tRNA modification; tRNA-queuosine biosynthesis.</text>
</comment>
<dbReference type="InterPro" id="IPR036100">
    <property type="entry name" value="QueA_sf"/>
</dbReference>
<comment type="similarity">
    <text evidence="5">Belongs to the QueA family.</text>
</comment>
<dbReference type="HAMAP" id="MF_00113">
    <property type="entry name" value="QueA"/>
    <property type="match status" value="1"/>
</dbReference>
<evidence type="ECO:0000256" key="1">
    <source>
        <dbReference type="ARBA" id="ARBA00022490"/>
    </source>
</evidence>
<protein>
    <recommendedName>
        <fullName evidence="5">S-adenosylmethionine:tRNA ribosyltransferase-isomerase</fullName>
        <ecNumber evidence="5">2.4.99.17</ecNumber>
    </recommendedName>
    <alternativeName>
        <fullName evidence="5">Queuosine biosynthesis protein QueA</fullName>
    </alternativeName>
</protein>
<evidence type="ECO:0000313" key="7">
    <source>
        <dbReference type="Proteomes" id="UP000189728"/>
    </source>
</evidence>
<accession>A0AAX0LCL3</accession>
<dbReference type="EC" id="2.4.99.17" evidence="5"/>
<keyword evidence="3 5" id="KW-0949">S-adenosyl-L-methionine</keyword>
<proteinExistence type="inferred from homology"/>
<dbReference type="NCBIfam" id="NF001140">
    <property type="entry name" value="PRK00147.1"/>
    <property type="match status" value="1"/>
</dbReference>
<keyword evidence="2 5" id="KW-0808">Transferase</keyword>
<dbReference type="NCBIfam" id="TIGR00113">
    <property type="entry name" value="queA"/>
    <property type="match status" value="1"/>
</dbReference>
<dbReference type="InterPro" id="IPR003699">
    <property type="entry name" value="QueA"/>
</dbReference>
<comment type="subcellular location">
    <subcellularLocation>
        <location evidence="5">Cytoplasm</location>
    </subcellularLocation>
</comment>
<dbReference type="Gene3D" id="3.40.1780.10">
    <property type="entry name" value="QueA-like"/>
    <property type="match status" value="1"/>
</dbReference>
<gene>
    <name evidence="5" type="primary">queA</name>
    <name evidence="6" type="ORF">BFG04_01315</name>
</gene>
<dbReference type="GO" id="GO:0051075">
    <property type="term" value="F:S-adenosylmethionine:tRNA ribosyltransferase-isomerase activity"/>
    <property type="evidence" value="ECO:0007669"/>
    <property type="project" value="UniProtKB-EC"/>
</dbReference>
<comment type="function">
    <text evidence="5">Transfers and isomerizes the ribose moiety from AdoMet to the 7-aminomethyl group of 7-deazaguanine (preQ1-tRNA) to give epoxyqueuosine (oQ-tRNA).</text>
</comment>
<dbReference type="Gene3D" id="2.40.10.240">
    <property type="entry name" value="QueA-like"/>
    <property type="match status" value="1"/>
</dbReference>
<dbReference type="PANTHER" id="PTHR30307:SF0">
    <property type="entry name" value="S-ADENOSYLMETHIONINE:TRNA RIBOSYLTRANSFERASE-ISOMERASE"/>
    <property type="match status" value="1"/>
</dbReference>
<organism evidence="6 7">
    <name type="scientific">Campylobacter pinnipediorum subsp. pinnipediorum</name>
    <dbReference type="NCBI Taxonomy" id="1660067"/>
    <lineage>
        <taxon>Bacteria</taxon>
        <taxon>Pseudomonadati</taxon>
        <taxon>Campylobacterota</taxon>
        <taxon>Epsilonproteobacteria</taxon>
        <taxon>Campylobacterales</taxon>
        <taxon>Campylobacteraceae</taxon>
        <taxon>Campylobacter</taxon>
    </lineage>
</organism>
<keyword evidence="1 5" id="KW-0963">Cytoplasm</keyword>
<evidence type="ECO:0000256" key="2">
    <source>
        <dbReference type="ARBA" id="ARBA00022679"/>
    </source>
</evidence>
<dbReference type="InterPro" id="IPR042118">
    <property type="entry name" value="QueA_dom1"/>
</dbReference>
<dbReference type="Pfam" id="PF02547">
    <property type="entry name" value="Queuosine_synth"/>
    <property type="match status" value="1"/>
</dbReference>
<comment type="subunit">
    <text evidence="5">Monomer.</text>
</comment>
<evidence type="ECO:0000256" key="3">
    <source>
        <dbReference type="ARBA" id="ARBA00022691"/>
    </source>
</evidence>
<comment type="caution">
    <text evidence="6">The sequence shown here is derived from an EMBL/GenBank/DDBJ whole genome shotgun (WGS) entry which is preliminary data.</text>
</comment>
<keyword evidence="4 5" id="KW-0671">Queuosine biosynthesis</keyword>
<sequence length="342" mass="38665">MITMNDINALSSYDYNLPNELIANEPIMPKEDARLLVYHKNSKKIQHLKFGDLADILPKCAVIFNDTKVIKARIIGKKQSGGQTEIMLNQPLGDGKFSAYIRGKVNQGSMLIFDNEINAEVLKLNDDGTRVVSFLKSNKKLDANEVFKELEIIGHIPLPPYIKRADTKEDESWYQSIFAQNSGAVAAPTASLHFSNEMLEKIKNTHETSYITLHVGAGTFKGVESENINEHKMHSEFFSIPKKTLDIINSDTPILGVGTTVTRCIEEYARSKKESGFCNLFLNLNNPPIRQQYLLTNFHLPKSTLIMLVSSFIGLEETMQIYKTAIEERYRFYSYGDGMLII</sequence>
<dbReference type="EMBL" id="MCRK01000012">
    <property type="protein sequence ID" value="OPA81808.1"/>
    <property type="molecule type" value="Genomic_DNA"/>
</dbReference>
<dbReference type="GO" id="GO:0005737">
    <property type="term" value="C:cytoplasm"/>
    <property type="evidence" value="ECO:0007669"/>
    <property type="project" value="UniProtKB-SubCell"/>
</dbReference>
<evidence type="ECO:0000256" key="4">
    <source>
        <dbReference type="ARBA" id="ARBA00022785"/>
    </source>
</evidence>
<dbReference type="InterPro" id="IPR042119">
    <property type="entry name" value="QueA_dom2"/>
</dbReference>
<evidence type="ECO:0000256" key="5">
    <source>
        <dbReference type="HAMAP-Rule" id="MF_00113"/>
    </source>
</evidence>
<dbReference type="Proteomes" id="UP000189728">
    <property type="component" value="Unassembled WGS sequence"/>
</dbReference>
<evidence type="ECO:0000313" key="6">
    <source>
        <dbReference type="EMBL" id="OPA81808.1"/>
    </source>
</evidence>
<dbReference type="PANTHER" id="PTHR30307">
    <property type="entry name" value="S-ADENOSYLMETHIONINE:TRNA RIBOSYLTRANSFERASE-ISOMERASE"/>
    <property type="match status" value="1"/>
</dbReference>
<dbReference type="SUPFAM" id="SSF111337">
    <property type="entry name" value="QueA-like"/>
    <property type="match status" value="1"/>
</dbReference>
<dbReference type="AlphaFoldDB" id="A0AAX0LCL3"/>
<dbReference type="GO" id="GO:0008616">
    <property type="term" value="P:tRNA queuosine(34) biosynthetic process"/>
    <property type="evidence" value="ECO:0007669"/>
    <property type="project" value="UniProtKB-UniRule"/>
</dbReference>
<comment type="catalytic activity">
    <reaction evidence="5">
        <text>7-aminomethyl-7-carbaguanosine(34) in tRNA + S-adenosyl-L-methionine = epoxyqueuosine(34) in tRNA + adenine + L-methionine + 2 H(+)</text>
        <dbReference type="Rhea" id="RHEA:32155"/>
        <dbReference type="Rhea" id="RHEA-COMP:10342"/>
        <dbReference type="Rhea" id="RHEA-COMP:18582"/>
        <dbReference type="ChEBI" id="CHEBI:15378"/>
        <dbReference type="ChEBI" id="CHEBI:16708"/>
        <dbReference type="ChEBI" id="CHEBI:57844"/>
        <dbReference type="ChEBI" id="CHEBI:59789"/>
        <dbReference type="ChEBI" id="CHEBI:82833"/>
        <dbReference type="ChEBI" id="CHEBI:194443"/>
        <dbReference type="EC" id="2.4.99.17"/>
    </reaction>
</comment>